<evidence type="ECO:0008006" key="4">
    <source>
        <dbReference type="Google" id="ProtNLM"/>
    </source>
</evidence>
<proteinExistence type="predicted"/>
<evidence type="ECO:0000256" key="1">
    <source>
        <dbReference type="SAM" id="Phobius"/>
    </source>
</evidence>
<sequence length="131" mass="15347">MDRKKLIKRLIYLIFLILIANFLGNTFYWHVSIWYYDMIMHFLGGFWVGLVSFYFFTFQGISSKLILRILSLVLIIGIGWELFEILVNDAFARNSFNSLDTLSDIFFDLAGGSLSILYFLKRIMFSGENKV</sequence>
<comment type="caution">
    <text evidence="2">The sequence shown here is derived from an EMBL/GenBank/DDBJ whole genome shotgun (WGS) entry which is preliminary data.</text>
</comment>
<dbReference type="EMBL" id="MFTS01000004">
    <property type="protein sequence ID" value="OGI68241.1"/>
    <property type="molecule type" value="Genomic_DNA"/>
</dbReference>
<dbReference type="Pfam" id="PF09997">
    <property type="entry name" value="DUF2238"/>
    <property type="match status" value="1"/>
</dbReference>
<feature type="transmembrane region" description="Helical" evidence="1">
    <location>
        <begin position="103"/>
        <end position="120"/>
    </location>
</feature>
<organism evidence="2 3">
    <name type="scientific">Candidatus Nomurabacteria bacterium RIFCSPHIGHO2_01_FULL_42_15</name>
    <dbReference type="NCBI Taxonomy" id="1801742"/>
    <lineage>
        <taxon>Bacteria</taxon>
        <taxon>Candidatus Nomuraibacteriota</taxon>
    </lineage>
</organism>
<keyword evidence="1" id="KW-0472">Membrane</keyword>
<evidence type="ECO:0000313" key="3">
    <source>
        <dbReference type="Proteomes" id="UP000178235"/>
    </source>
</evidence>
<gene>
    <name evidence="2" type="ORF">A2738_02120</name>
</gene>
<accession>A0A1F6VF17</accession>
<keyword evidence="1" id="KW-1133">Transmembrane helix</keyword>
<dbReference type="Proteomes" id="UP000178235">
    <property type="component" value="Unassembled WGS sequence"/>
</dbReference>
<evidence type="ECO:0000313" key="2">
    <source>
        <dbReference type="EMBL" id="OGI68241.1"/>
    </source>
</evidence>
<protein>
    <recommendedName>
        <fullName evidence="4">VanZ-like domain-containing protein</fullName>
    </recommendedName>
</protein>
<feature type="transmembrane region" description="Helical" evidence="1">
    <location>
        <begin position="65"/>
        <end position="83"/>
    </location>
</feature>
<name>A0A1F6VF17_9BACT</name>
<feature type="transmembrane region" description="Helical" evidence="1">
    <location>
        <begin position="12"/>
        <end position="32"/>
    </location>
</feature>
<dbReference type="AlphaFoldDB" id="A0A1F6VF17"/>
<reference evidence="2 3" key="1">
    <citation type="journal article" date="2016" name="Nat. Commun.">
        <title>Thousands of microbial genomes shed light on interconnected biogeochemical processes in an aquifer system.</title>
        <authorList>
            <person name="Anantharaman K."/>
            <person name="Brown C.T."/>
            <person name="Hug L.A."/>
            <person name="Sharon I."/>
            <person name="Castelle C.J."/>
            <person name="Probst A.J."/>
            <person name="Thomas B.C."/>
            <person name="Singh A."/>
            <person name="Wilkins M.J."/>
            <person name="Karaoz U."/>
            <person name="Brodie E.L."/>
            <person name="Williams K.H."/>
            <person name="Hubbard S.S."/>
            <person name="Banfield J.F."/>
        </authorList>
    </citation>
    <scope>NUCLEOTIDE SEQUENCE [LARGE SCALE GENOMIC DNA]</scope>
</reference>
<feature type="transmembrane region" description="Helical" evidence="1">
    <location>
        <begin position="38"/>
        <end position="58"/>
    </location>
</feature>
<keyword evidence="1" id="KW-0812">Transmembrane</keyword>
<dbReference type="InterPro" id="IPR014509">
    <property type="entry name" value="YjdF-like"/>
</dbReference>